<dbReference type="GO" id="GO:0001517">
    <property type="term" value="F:N-acetylglucosamine 6-O-sulfotransferase activity"/>
    <property type="evidence" value="ECO:0007669"/>
    <property type="project" value="TreeGrafter"/>
</dbReference>
<dbReference type="PANTHER" id="PTHR10704:SF44">
    <property type="entry name" value="LD35051P-RELATED"/>
    <property type="match status" value="1"/>
</dbReference>
<dbReference type="InterPro" id="IPR027417">
    <property type="entry name" value="P-loop_NTPase"/>
</dbReference>
<protein>
    <submittedName>
        <fullName evidence="1">Sulfotransferase</fullName>
    </submittedName>
</protein>
<dbReference type="PANTHER" id="PTHR10704">
    <property type="entry name" value="CARBOHYDRATE SULFOTRANSFERASE"/>
    <property type="match status" value="1"/>
</dbReference>
<organism evidence="1 2">
    <name type="scientific">Candidatus Zymogenus saltonus</name>
    <dbReference type="NCBI Taxonomy" id="2844893"/>
    <lineage>
        <taxon>Bacteria</taxon>
        <taxon>Deltaproteobacteria</taxon>
        <taxon>Candidatus Zymogenia</taxon>
        <taxon>Candidatus Zymogeniales</taxon>
        <taxon>Candidatus Zymogenaceae</taxon>
        <taxon>Candidatus Zymogenus</taxon>
    </lineage>
</organism>
<sequence>MISPFFIVGCGRSGTTLLRNILNRHSKIAIPLESLFVIDYLTVKDRKPLSTLKELIVREHEIGEWGLEITPNMLNDCSTPEGLIDRIHELYMEKNGKVIWGQKTPRFIRHGELLKTAYPDSRFIHVIRDPRAVVNSLINSDVHRSNAYYGSFRWNRDVNQGLSLKKRYPEDTLEVRYESLITDPEETLKGICRFIEVNFEREILDQDKTKTKEYSKFYNKINVKIGQPPDPQRLDAWRSDLSRRQISLIESLCAETMKRLGYAPSANYRSPNGIYIFYLRLQRIFGFMRQLFHYVLNRRQYIICNIRRKLKLSLLFGDIFKINY</sequence>
<accession>A0A9D8PP30</accession>
<reference evidence="1" key="2">
    <citation type="submission" date="2021-01" db="EMBL/GenBank/DDBJ databases">
        <authorList>
            <person name="Hahn C.R."/>
            <person name="Youssef N.H."/>
            <person name="Elshahed M."/>
        </authorList>
    </citation>
    <scope>NUCLEOTIDE SEQUENCE</scope>
    <source>
        <strain evidence="1">Zod_Metabat.24</strain>
    </source>
</reference>
<dbReference type="InterPro" id="IPR051135">
    <property type="entry name" value="Gal/GlcNAc/GalNAc_ST"/>
</dbReference>
<dbReference type="Gene3D" id="3.40.50.300">
    <property type="entry name" value="P-loop containing nucleotide triphosphate hydrolases"/>
    <property type="match status" value="1"/>
</dbReference>
<proteinExistence type="predicted"/>
<gene>
    <name evidence="1" type="ORF">JW984_06130</name>
</gene>
<dbReference type="GO" id="GO:0006790">
    <property type="term" value="P:sulfur compound metabolic process"/>
    <property type="evidence" value="ECO:0007669"/>
    <property type="project" value="TreeGrafter"/>
</dbReference>
<reference evidence="1" key="1">
    <citation type="journal article" date="2021" name="Environ. Microbiol.">
        <title>Genomic characterization of three novel Desulfobacterota classes expand the metabolic and phylogenetic diversity of the phylum.</title>
        <authorList>
            <person name="Murphy C.L."/>
            <person name="Biggerstaff J."/>
            <person name="Eichhorn A."/>
            <person name="Ewing E."/>
            <person name="Shahan R."/>
            <person name="Soriano D."/>
            <person name="Stewart S."/>
            <person name="VanMol K."/>
            <person name="Walker R."/>
            <person name="Walters P."/>
            <person name="Elshahed M.S."/>
            <person name="Youssef N.H."/>
        </authorList>
    </citation>
    <scope>NUCLEOTIDE SEQUENCE</scope>
    <source>
        <strain evidence="1">Zod_Metabat.24</strain>
    </source>
</reference>
<name>A0A9D8PP30_9DELT</name>
<evidence type="ECO:0000313" key="1">
    <source>
        <dbReference type="EMBL" id="MBN1572762.1"/>
    </source>
</evidence>
<dbReference type="SUPFAM" id="SSF52540">
    <property type="entry name" value="P-loop containing nucleoside triphosphate hydrolases"/>
    <property type="match status" value="1"/>
</dbReference>
<dbReference type="AlphaFoldDB" id="A0A9D8PP30"/>
<dbReference type="GO" id="GO:0006044">
    <property type="term" value="P:N-acetylglucosamine metabolic process"/>
    <property type="evidence" value="ECO:0007669"/>
    <property type="project" value="TreeGrafter"/>
</dbReference>
<dbReference type="EMBL" id="JAFGIX010000028">
    <property type="protein sequence ID" value="MBN1572762.1"/>
    <property type="molecule type" value="Genomic_DNA"/>
</dbReference>
<dbReference type="Pfam" id="PF13469">
    <property type="entry name" value="Sulfotransfer_3"/>
    <property type="match status" value="1"/>
</dbReference>
<dbReference type="Proteomes" id="UP000809273">
    <property type="component" value="Unassembled WGS sequence"/>
</dbReference>
<comment type="caution">
    <text evidence="1">The sequence shown here is derived from an EMBL/GenBank/DDBJ whole genome shotgun (WGS) entry which is preliminary data.</text>
</comment>
<evidence type="ECO:0000313" key="2">
    <source>
        <dbReference type="Proteomes" id="UP000809273"/>
    </source>
</evidence>